<gene>
    <name evidence="1" type="ORF">C8A05DRAFT_32488</name>
</gene>
<evidence type="ECO:0000313" key="2">
    <source>
        <dbReference type="Proteomes" id="UP001303889"/>
    </source>
</evidence>
<feature type="non-terminal residue" evidence="1">
    <location>
        <position position="51"/>
    </location>
</feature>
<reference evidence="1" key="1">
    <citation type="journal article" date="2023" name="Mol. Phylogenet. Evol.">
        <title>Genome-scale phylogeny and comparative genomics of the fungal order Sordariales.</title>
        <authorList>
            <person name="Hensen N."/>
            <person name="Bonometti L."/>
            <person name="Westerberg I."/>
            <person name="Brannstrom I.O."/>
            <person name="Guillou S."/>
            <person name="Cros-Aarteil S."/>
            <person name="Calhoun S."/>
            <person name="Haridas S."/>
            <person name="Kuo A."/>
            <person name="Mondo S."/>
            <person name="Pangilinan J."/>
            <person name="Riley R."/>
            <person name="LaButti K."/>
            <person name="Andreopoulos B."/>
            <person name="Lipzen A."/>
            <person name="Chen C."/>
            <person name="Yan M."/>
            <person name="Daum C."/>
            <person name="Ng V."/>
            <person name="Clum A."/>
            <person name="Steindorff A."/>
            <person name="Ohm R.A."/>
            <person name="Martin F."/>
            <person name="Silar P."/>
            <person name="Natvig D.O."/>
            <person name="Lalanne C."/>
            <person name="Gautier V."/>
            <person name="Ament-Velasquez S.L."/>
            <person name="Kruys A."/>
            <person name="Hutchinson M.I."/>
            <person name="Powell A.J."/>
            <person name="Barry K."/>
            <person name="Miller A.N."/>
            <person name="Grigoriev I.V."/>
            <person name="Debuchy R."/>
            <person name="Gladieux P."/>
            <person name="Hiltunen Thoren M."/>
            <person name="Johannesson H."/>
        </authorList>
    </citation>
    <scope>NUCLEOTIDE SEQUENCE</scope>
    <source>
        <strain evidence="1">CBS 103.79</strain>
    </source>
</reference>
<reference evidence="1" key="2">
    <citation type="submission" date="2023-05" db="EMBL/GenBank/DDBJ databases">
        <authorList>
            <consortium name="Lawrence Berkeley National Laboratory"/>
            <person name="Steindorff A."/>
            <person name="Hensen N."/>
            <person name="Bonometti L."/>
            <person name="Westerberg I."/>
            <person name="Brannstrom I.O."/>
            <person name="Guillou S."/>
            <person name="Cros-Aarteil S."/>
            <person name="Calhoun S."/>
            <person name="Haridas S."/>
            <person name="Kuo A."/>
            <person name="Mondo S."/>
            <person name="Pangilinan J."/>
            <person name="Riley R."/>
            <person name="Labutti K."/>
            <person name="Andreopoulos B."/>
            <person name="Lipzen A."/>
            <person name="Chen C."/>
            <person name="Yanf M."/>
            <person name="Daum C."/>
            <person name="Ng V."/>
            <person name="Clum A."/>
            <person name="Ohm R."/>
            <person name="Martin F."/>
            <person name="Silar P."/>
            <person name="Natvig D."/>
            <person name="Lalanne C."/>
            <person name="Gautier V."/>
            <person name="Ament-Velasquez S.L."/>
            <person name="Kruys A."/>
            <person name="Hutchinson M.I."/>
            <person name="Powell A.J."/>
            <person name="Barry K."/>
            <person name="Miller A.N."/>
            <person name="Grigoriev I.V."/>
            <person name="Debuchy R."/>
            <person name="Gladieux P."/>
            <person name="Thoren M.H."/>
            <person name="Johannesson H."/>
        </authorList>
    </citation>
    <scope>NUCLEOTIDE SEQUENCE</scope>
    <source>
        <strain evidence="1">CBS 103.79</strain>
    </source>
</reference>
<sequence length="51" mass="5373">MPAADLRMLILDGGGVRGLSSLIILRRLMAAVDPDPPPKPCNAKHTRPSPG</sequence>
<dbReference type="Proteomes" id="UP001303889">
    <property type="component" value="Unassembled WGS sequence"/>
</dbReference>
<proteinExistence type="predicted"/>
<dbReference type="AlphaFoldDB" id="A0AAN6RV15"/>
<keyword evidence="2" id="KW-1185">Reference proteome</keyword>
<dbReference type="EMBL" id="MU855430">
    <property type="protein sequence ID" value="KAK3903784.1"/>
    <property type="molecule type" value="Genomic_DNA"/>
</dbReference>
<protein>
    <recommendedName>
        <fullName evidence="3">PNPLA domain-containing protein</fullName>
    </recommendedName>
</protein>
<organism evidence="1 2">
    <name type="scientific">Staphylotrichum tortipilum</name>
    <dbReference type="NCBI Taxonomy" id="2831512"/>
    <lineage>
        <taxon>Eukaryota</taxon>
        <taxon>Fungi</taxon>
        <taxon>Dikarya</taxon>
        <taxon>Ascomycota</taxon>
        <taxon>Pezizomycotina</taxon>
        <taxon>Sordariomycetes</taxon>
        <taxon>Sordariomycetidae</taxon>
        <taxon>Sordariales</taxon>
        <taxon>Chaetomiaceae</taxon>
        <taxon>Staphylotrichum</taxon>
    </lineage>
</organism>
<name>A0AAN6RV15_9PEZI</name>
<evidence type="ECO:0008006" key="3">
    <source>
        <dbReference type="Google" id="ProtNLM"/>
    </source>
</evidence>
<comment type="caution">
    <text evidence="1">The sequence shown here is derived from an EMBL/GenBank/DDBJ whole genome shotgun (WGS) entry which is preliminary data.</text>
</comment>
<accession>A0AAN6RV15</accession>
<evidence type="ECO:0000313" key="1">
    <source>
        <dbReference type="EMBL" id="KAK3903784.1"/>
    </source>
</evidence>
<dbReference type="Gene3D" id="3.40.1090.10">
    <property type="entry name" value="Cytosolic phospholipase A2 catalytic domain"/>
    <property type="match status" value="1"/>
</dbReference>